<protein>
    <submittedName>
        <fullName evidence="1">Uncharacterized protein</fullName>
    </submittedName>
</protein>
<accession>A0A7U2HUG9</accession>
<evidence type="ECO:0000313" key="1">
    <source>
        <dbReference type="EMBL" id="QRC92310.1"/>
    </source>
</evidence>
<organism evidence="1 2">
    <name type="scientific">Phaeosphaeria nodorum (strain SN15 / ATCC MYA-4574 / FGSC 10173)</name>
    <name type="common">Glume blotch fungus</name>
    <name type="synonym">Parastagonospora nodorum</name>
    <dbReference type="NCBI Taxonomy" id="321614"/>
    <lineage>
        <taxon>Eukaryota</taxon>
        <taxon>Fungi</taxon>
        <taxon>Dikarya</taxon>
        <taxon>Ascomycota</taxon>
        <taxon>Pezizomycotina</taxon>
        <taxon>Dothideomycetes</taxon>
        <taxon>Pleosporomycetidae</taxon>
        <taxon>Pleosporales</taxon>
        <taxon>Pleosporineae</taxon>
        <taxon>Phaeosphaeriaceae</taxon>
        <taxon>Parastagonospora</taxon>
    </lineage>
</organism>
<name>A0A7U2HUG9_PHANO</name>
<keyword evidence="2" id="KW-1185">Reference proteome</keyword>
<dbReference type="AlphaFoldDB" id="A0A7U2HUG9"/>
<dbReference type="EMBL" id="CP069024">
    <property type="protein sequence ID" value="QRC92310.1"/>
    <property type="molecule type" value="Genomic_DNA"/>
</dbReference>
<gene>
    <name evidence="1" type="ORF">JI435_402220</name>
</gene>
<dbReference type="PROSITE" id="PS51257">
    <property type="entry name" value="PROKAR_LIPOPROTEIN"/>
    <property type="match status" value="1"/>
</dbReference>
<dbReference type="Proteomes" id="UP000663193">
    <property type="component" value="Chromosome 2"/>
</dbReference>
<sequence>MKCLGIVLSSFRDDFLLLHYTAVSCLLRHLALPCGHQTCSTQSPSFLTSPWVLRHPSERHIVHRLIDAR</sequence>
<dbReference type="VEuPathDB" id="FungiDB:JI435_402220"/>
<evidence type="ECO:0000313" key="2">
    <source>
        <dbReference type="Proteomes" id="UP000663193"/>
    </source>
</evidence>
<proteinExistence type="predicted"/>
<reference evidence="2" key="1">
    <citation type="journal article" date="2021" name="BMC Genomics">
        <title>Chromosome-level genome assembly and manually-curated proteome of model necrotroph Parastagonospora nodorum Sn15 reveals a genome-wide trove of candidate effector homologs, and redundancy of virulence-related functions within an accessory chromosome.</title>
        <authorList>
            <person name="Bertazzoni S."/>
            <person name="Jones D.A.B."/>
            <person name="Phan H.T."/>
            <person name="Tan K.-C."/>
            <person name="Hane J.K."/>
        </authorList>
    </citation>
    <scope>NUCLEOTIDE SEQUENCE [LARGE SCALE GENOMIC DNA]</scope>
    <source>
        <strain evidence="2">SN15 / ATCC MYA-4574 / FGSC 10173)</strain>
    </source>
</reference>